<dbReference type="Proteomes" id="UP000295345">
    <property type="component" value="Unassembled WGS sequence"/>
</dbReference>
<evidence type="ECO:0000256" key="1">
    <source>
        <dbReference type="SAM" id="MobiDB-lite"/>
    </source>
</evidence>
<keyword evidence="2" id="KW-0732">Signal</keyword>
<accession>A0A4R4TER2</accession>
<sequence length="144" mass="13709">MPRWAAGPLTVLALLAGLLAMHGLGPSPAMAAPAHGAATSGAPSGATAGTMPGATPSADAEAEAGVEAGVTSDRYCHDPGGHPEHADPTCAAAAVGGTPAPQAAPSAAPVVTDAVATGVPAPRPGHDLGGRAPPSLSELQLLRI</sequence>
<feature type="chain" id="PRO_5020657930" evidence="2">
    <location>
        <begin position="32"/>
        <end position="144"/>
    </location>
</feature>
<reference evidence="3 4" key="1">
    <citation type="submission" date="2019-03" db="EMBL/GenBank/DDBJ databases">
        <title>Draft genome sequences of novel Actinobacteria.</title>
        <authorList>
            <person name="Sahin N."/>
            <person name="Ay H."/>
            <person name="Saygin H."/>
        </authorList>
    </citation>
    <scope>NUCLEOTIDE SEQUENCE [LARGE SCALE GENOMIC DNA]</scope>
    <source>
        <strain evidence="3 4">DSM 41900</strain>
    </source>
</reference>
<dbReference type="EMBL" id="SMKI01000091">
    <property type="protein sequence ID" value="TDC75897.1"/>
    <property type="molecule type" value="Genomic_DNA"/>
</dbReference>
<feature type="compositionally biased region" description="Basic and acidic residues" evidence="1">
    <location>
        <begin position="74"/>
        <end position="87"/>
    </location>
</feature>
<protein>
    <submittedName>
        <fullName evidence="3">Uncharacterized protein</fullName>
    </submittedName>
</protein>
<dbReference type="AlphaFoldDB" id="A0A4R4TER2"/>
<evidence type="ECO:0000256" key="2">
    <source>
        <dbReference type="SAM" id="SignalP"/>
    </source>
</evidence>
<feature type="compositionally biased region" description="Low complexity" evidence="1">
    <location>
        <begin position="30"/>
        <end position="70"/>
    </location>
</feature>
<dbReference type="InterPro" id="IPR046151">
    <property type="entry name" value="DUF6153"/>
</dbReference>
<dbReference type="OrthoDB" id="4322759at2"/>
<proteinExistence type="predicted"/>
<name>A0A4R4TER2_9ACTN</name>
<feature type="region of interest" description="Disordered" evidence="1">
    <location>
        <begin position="30"/>
        <end position="144"/>
    </location>
</feature>
<evidence type="ECO:0000313" key="3">
    <source>
        <dbReference type="EMBL" id="TDC75897.1"/>
    </source>
</evidence>
<feature type="signal peptide" evidence="2">
    <location>
        <begin position="1"/>
        <end position="31"/>
    </location>
</feature>
<keyword evidence="4" id="KW-1185">Reference proteome</keyword>
<evidence type="ECO:0000313" key="4">
    <source>
        <dbReference type="Proteomes" id="UP000295345"/>
    </source>
</evidence>
<feature type="compositionally biased region" description="Low complexity" evidence="1">
    <location>
        <begin position="99"/>
        <end position="109"/>
    </location>
</feature>
<organism evidence="3 4">
    <name type="scientific">Streptomyces hainanensis</name>
    <dbReference type="NCBI Taxonomy" id="402648"/>
    <lineage>
        <taxon>Bacteria</taxon>
        <taxon>Bacillati</taxon>
        <taxon>Actinomycetota</taxon>
        <taxon>Actinomycetes</taxon>
        <taxon>Kitasatosporales</taxon>
        <taxon>Streptomycetaceae</taxon>
        <taxon>Streptomyces</taxon>
    </lineage>
</organism>
<comment type="caution">
    <text evidence="3">The sequence shown here is derived from an EMBL/GenBank/DDBJ whole genome shotgun (WGS) entry which is preliminary data.</text>
</comment>
<dbReference type="Pfam" id="PF19650">
    <property type="entry name" value="DUF6153"/>
    <property type="match status" value="1"/>
</dbReference>
<gene>
    <name evidence="3" type="ORF">E1283_11200</name>
</gene>